<keyword evidence="4 8" id="KW-0862">Zinc</keyword>
<keyword evidence="6" id="KW-1015">Disulfide bond</keyword>
<comment type="caution">
    <text evidence="8">Lacks conserved residue(s) required for the propagation of feature annotation.</text>
</comment>
<dbReference type="SUPFAM" id="SSF55486">
    <property type="entry name" value="Metalloproteases ('zincins'), catalytic domain"/>
    <property type="match status" value="1"/>
</dbReference>
<keyword evidence="7" id="KW-0325">Glycoprotein</keyword>
<dbReference type="OrthoDB" id="6288176at2759"/>
<feature type="binding site" evidence="8">
    <location>
        <position position="125"/>
    </location>
    <ligand>
        <name>Zn(2+)</name>
        <dbReference type="ChEBI" id="CHEBI:29105"/>
        <note>catalytic</note>
    </ligand>
</feature>
<keyword evidence="2 8" id="KW-0479">Metal-binding</keyword>
<comment type="caution">
    <text evidence="11">The sequence shown here is derived from an EMBL/GenBank/DDBJ whole genome shotgun (WGS) entry which is preliminary data.</text>
</comment>
<evidence type="ECO:0000259" key="10">
    <source>
        <dbReference type="PROSITE" id="PS50215"/>
    </source>
</evidence>
<evidence type="ECO:0000256" key="6">
    <source>
        <dbReference type="ARBA" id="ARBA00023157"/>
    </source>
</evidence>
<proteinExistence type="predicted"/>
<evidence type="ECO:0000313" key="12">
    <source>
        <dbReference type="Proteomes" id="UP000245119"/>
    </source>
</evidence>
<dbReference type="InterPro" id="IPR001590">
    <property type="entry name" value="Peptidase_M12B"/>
</dbReference>
<evidence type="ECO:0000256" key="2">
    <source>
        <dbReference type="ARBA" id="ARBA00022723"/>
    </source>
</evidence>
<dbReference type="InterPro" id="IPR041645">
    <property type="entry name" value="ADAMTS_CR_2"/>
</dbReference>
<feature type="binding site" evidence="8">
    <location>
        <position position="121"/>
    </location>
    <ligand>
        <name>Zn(2+)</name>
        <dbReference type="ChEBI" id="CHEBI:29105"/>
        <note>catalytic</note>
    </ligand>
</feature>
<feature type="binding site" evidence="8">
    <location>
        <position position="131"/>
    </location>
    <ligand>
        <name>Zn(2+)</name>
        <dbReference type="ChEBI" id="CHEBI:29105"/>
        <note>catalytic</note>
    </ligand>
</feature>
<dbReference type="PANTHER" id="PTHR11905">
    <property type="entry name" value="ADAM A DISINTEGRIN AND METALLOPROTEASE DOMAIN"/>
    <property type="match status" value="1"/>
</dbReference>
<dbReference type="Pfam" id="PF01421">
    <property type="entry name" value="Reprolysin"/>
    <property type="match status" value="1"/>
</dbReference>
<feature type="compositionally biased region" description="Low complexity" evidence="9">
    <location>
        <begin position="468"/>
        <end position="621"/>
    </location>
</feature>
<evidence type="ECO:0000256" key="8">
    <source>
        <dbReference type="PROSITE-ProRule" id="PRU00276"/>
    </source>
</evidence>
<dbReference type="Proteomes" id="UP000245119">
    <property type="component" value="Linkage Group LG1"/>
</dbReference>
<evidence type="ECO:0000256" key="9">
    <source>
        <dbReference type="SAM" id="MobiDB-lite"/>
    </source>
</evidence>
<keyword evidence="3" id="KW-0378">Hydrolase</keyword>
<name>A0A2T7PWS4_POMCA</name>
<evidence type="ECO:0000256" key="1">
    <source>
        <dbReference type="ARBA" id="ARBA00022670"/>
    </source>
</evidence>
<dbReference type="Gene3D" id="3.40.1620.60">
    <property type="match status" value="1"/>
</dbReference>
<feature type="domain" description="Peptidase M12B" evidence="10">
    <location>
        <begin position="1"/>
        <end position="174"/>
    </location>
</feature>
<evidence type="ECO:0000256" key="3">
    <source>
        <dbReference type="ARBA" id="ARBA00022801"/>
    </source>
</evidence>
<keyword evidence="1" id="KW-0645">Protease</keyword>
<dbReference type="Gene3D" id="3.40.390.10">
    <property type="entry name" value="Collagenase (Catalytic Domain)"/>
    <property type="match status" value="1"/>
</dbReference>
<evidence type="ECO:0000256" key="5">
    <source>
        <dbReference type="ARBA" id="ARBA00023049"/>
    </source>
</evidence>
<evidence type="ECO:0000256" key="4">
    <source>
        <dbReference type="ARBA" id="ARBA00022833"/>
    </source>
</evidence>
<dbReference type="InterPro" id="IPR001368">
    <property type="entry name" value="TNFR/NGFR_Cys_rich_reg"/>
</dbReference>
<dbReference type="PANTHER" id="PTHR11905:SF159">
    <property type="entry name" value="ADAM METALLOPROTEASE"/>
    <property type="match status" value="1"/>
</dbReference>
<evidence type="ECO:0000256" key="7">
    <source>
        <dbReference type="ARBA" id="ARBA00023180"/>
    </source>
</evidence>
<dbReference type="InterPro" id="IPR024079">
    <property type="entry name" value="MetalloPept_cat_dom_sf"/>
</dbReference>
<dbReference type="GO" id="GO:0046872">
    <property type="term" value="F:metal ion binding"/>
    <property type="evidence" value="ECO:0007669"/>
    <property type="project" value="UniProtKB-KW"/>
</dbReference>
<dbReference type="EMBL" id="PZQS01000001">
    <property type="protein sequence ID" value="PVD37874.1"/>
    <property type="molecule type" value="Genomic_DNA"/>
</dbReference>
<keyword evidence="5" id="KW-0482">Metalloprotease</keyword>
<evidence type="ECO:0000313" key="11">
    <source>
        <dbReference type="EMBL" id="PVD37874.1"/>
    </source>
</evidence>
<feature type="region of interest" description="Disordered" evidence="9">
    <location>
        <begin position="448"/>
        <end position="642"/>
    </location>
</feature>
<dbReference type="GO" id="GO:0004222">
    <property type="term" value="F:metalloendopeptidase activity"/>
    <property type="evidence" value="ECO:0007669"/>
    <property type="project" value="InterPro"/>
</dbReference>
<dbReference type="PROSITE" id="PS00652">
    <property type="entry name" value="TNFR_NGFR_1"/>
    <property type="match status" value="1"/>
</dbReference>
<keyword evidence="12" id="KW-1185">Reference proteome</keyword>
<sequence>MNNLYETMKTYGISLDVRLKQIYFLTTDLWGKQALRPGYRDQIISNKALDMFYAWSVKARENSLIKPFDHAMLITGYNILDPKDPNKLTSGVAYKGVICKYGSVSVIENIFTYQMIDTTAHELGHSLGADHDGENNNCNMADGYVMTSRTEINSTNRWSFSPCSVNAIKSNIAQLDSLGANCLTDTVISPTPPQELGELFSPDQQCRLLKGPEGFLCRDFYDSTDSYSKLCTSMWCSRSPTDAVCQNHIASDGFVCGNRKTCQRGECLPNPQAPEVSDSCPQGDEPGKVYRDLSCSDLARREPWLCYNYLVRRKCCVSCPSVKDDAEGCEYGDKEAWCSTTMKYPYDCYYNAKTCCKSCRQYRRSDTPGCEYGDQSADCSTKLTLPVGCYQNEKLCCESCAKAKSTTNPDCPYGDKSNWCKEKLLVPRGCYRNKALCCDTCAPYANQTEPTTTRRPTPPPVPTSSARSASGSVDGPSSSSTSGPTSSFANEPSSGSSNGSTSGSVNEPASGSIDGSASSSTNGSTSGSANEPASGSTSGSTSGSVNEPASGSTSGPDSGSTSGSASGSTSGPDSGSTSGSPSGSTSGPASGSTSGSASGSTSGSASGSPSGSAPTASADTGYKPSRGIVSSEPSEPSDPDCISGDRDPAWCQERVPYGCYNSTVAARCCKSCKPSPDAVTKGCEYGDHSKACEKLIFPYACYKGSNADICCYTCGLFLDASRTNCLYGDKKNWCHKLRMRFTNDKWCPNDKENGHCCGTCLYNQTAVPATGLKIRDQGVPTPLG</sequence>
<protein>
    <recommendedName>
        <fullName evidence="10">Peptidase M12B domain-containing protein</fullName>
    </recommendedName>
</protein>
<dbReference type="PROSITE" id="PS50215">
    <property type="entry name" value="ADAM_MEPRO"/>
    <property type="match status" value="1"/>
</dbReference>
<accession>A0A2T7PWS4</accession>
<reference evidence="11 12" key="1">
    <citation type="submission" date="2018-04" db="EMBL/GenBank/DDBJ databases">
        <title>The genome of golden apple snail Pomacea canaliculata provides insight into stress tolerance and invasive adaptation.</title>
        <authorList>
            <person name="Liu C."/>
            <person name="Liu B."/>
            <person name="Ren Y."/>
            <person name="Zhang Y."/>
            <person name="Wang H."/>
            <person name="Li S."/>
            <person name="Jiang F."/>
            <person name="Yin L."/>
            <person name="Zhang G."/>
            <person name="Qian W."/>
            <person name="Fan W."/>
        </authorList>
    </citation>
    <scope>NUCLEOTIDE SEQUENCE [LARGE SCALE GENOMIC DNA]</scope>
    <source>
        <strain evidence="11">SZHN2017</strain>
        <tissue evidence="11">Muscle</tissue>
    </source>
</reference>
<dbReference type="GO" id="GO:0006509">
    <property type="term" value="P:membrane protein ectodomain proteolysis"/>
    <property type="evidence" value="ECO:0007669"/>
    <property type="project" value="TreeGrafter"/>
</dbReference>
<dbReference type="Pfam" id="PF17771">
    <property type="entry name" value="ADAMTS_CR_2"/>
    <property type="match status" value="1"/>
</dbReference>
<gene>
    <name evidence="11" type="ORF">C0Q70_00476</name>
</gene>
<organism evidence="11 12">
    <name type="scientific">Pomacea canaliculata</name>
    <name type="common">Golden apple snail</name>
    <dbReference type="NCBI Taxonomy" id="400727"/>
    <lineage>
        <taxon>Eukaryota</taxon>
        <taxon>Metazoa</taxon>
        <taxon>Spiralia</taxon>
        <taxon>Lophotrochozoa</taxon>
        <taxon>Mollusca</taxon>
        <taxon>Gastropoda</taxon>
        <taxon>Caenogastropoda</taxon>
        <taxon>Architaenioglossa</taxon>
        <taxon>Ampullarioidea</taxon>
        <taxon>Ampullariidae</taxon>
        <taxon>Pomacea</taxon>
    </lineage>
</organism>
<dbReference type="AlphaFoldDB" id="A0A2T7PWS4"/>
<feature type="active site" evidence="8">
    <location>
        <position position="122"/>
    </location>
</feature>